<evidence type="ECO:0000256" key="3">
    <source>
        <dbReference type="ARBA" id="ARBA00023015"/>
    </source>
</evidence>
<dbReference type="FunFam" id="3.40.50.300:FF:000006">
    <property type="entry name" value="DNA-binding transcriptional regulator NtrC"/>
    <property type="match status" value="1"/>
</dbReference>
<dbReference type="InterPro" id="IPR035965">
    <property type="entry name" value="PAS-like_dom_sf"/>
</dbReference>
<dbReference type="InterPro" id="IPR025662">
    <property type="entry name" value="Sigma_54_int_dom_ATP-bd_1"/>
</dbReference>
<gene>
    <name evidence="8" type="ORF">BIZ92_08105</name>
</gene>
<dbReference type="PROSITE" id="PS00688">
    <property type="entry name" value="SIGMA54_INTERACT_3"/>
    <property type="match status" value="1"/>
</dbReference>
<dbReference type="InterPro" id="IPR027417">
    <property type="entry name" value="P-loop_NTPase"/>
</dbReference>
<organism evidence="8 9">
    <name type="scientific">Alcaligenes xylosoxydans xylosoxydans</name>
    <name type="common">Achromobacter xylosoxidans</name>
    <dbReference type="NCBI Taxonomy" id="85698"/>
    <lineage>
        <taxon>Bacteria</taxon>
        <taxon>Pseudomonadati</taxon>
        <taxon>Pseudomonadota</taxon>
        <taxon>Betaproteobacteria</taxon>
        <taxon>Burkholderiales</taxon>
        <taxon>Alcaligenaceae</taxon>
        <taxon>Achromobacter</taxon>
    </lineage>
</organism>
<dbReference type="InterPro" id="IPR009057">
    <property type="entry name" value="Homeodomain-like_sf"/>
</dbReference>
<keyword evidence="3" id="KW-0805">Transcription regulation</keyword>
<dbReference type="InterPro" id="IPR003593">
    <property type="entry name" value="AAA+_ATPase"/>
</dbReference>
<sequence length="557" mass="61658">MVRDTEGILVLNESGEIKFSSGLGTEEVIARMLSGLWADRSSTPVKRLFALPGIEPAHSVAALVCDQGVCFLIFSTGGDELTEFISTVDCAADIFRYFITNPYEAMNVVDAAGNLLYMSPIHERSIGLKRGDAIGRPVSDVIENTRLQEVVVTGKPQIGEAYEAMGVTRIVSRIPIFDRDKKLVAAIGQVMFKGPQSIPQAIQDISNELARVRQERDFYKRELSGIRNRSYGLDQIVGSSKAIRQLKEDILRVAPLDVPVLLVGESGTGKELVAHALHMLSPRGDKPLTLINAAAMPISLVESELFGYEGGAFTGADKRGRKGKFELSDTSSLFLDEIGDMPMEMQVKLLRVLQDGTFQRVGGERLLHSDFRLISASHRDFQKMVADNTFRLDLFYRISAVTLYLPSLRDRPEDIPELADTFLAAFARRQGVAKKSIDDHVIQYLQSRSWPGNVRQLQHAVERAAIFSDGGRLTLESFGGLEHPGGIGAEKEYRPLQATAGSGRFDMWEAKQRVEMELIADAMERTGGNKKRVAEELGISRSYLYKQLRLMEGGKES</sequence>
<keyword evidence="6" id="KW-0175">Coiled coil</keyword>
<dbReference type="AlphaFoldDB" id="A0A1R1JZS2"/>
<dbReference type="InterPro" id="IPR002078">
    <property type="entry name" value="Sigma_54_int"/>
</dbReference>
<dbReference type="Gene3D" id="3.30.450.20">
    <property type="entry name" value="PAS domain"/>
    <property type="match status" value="1"/>
</dbReference>
<evidence type="ECO:0000256" key="1">
    <source>
        <dbReference type="ARBA" id="ARBA00022741"/>
    </source>
</evidence>
<dbReference type="Gene3D" id="1.10.8.60">
    <property type="match status" value="1"/>
</dbReference>
<dbReference type="PANTHER" id="PTHR32071">
    <property type="entry name" value="TRANSCRIPTIONAL REGULATORY PROTEIN"/>
    <property type="match status" value="1"/>
</dbReference>
<dbReference type="SUPFAM" id="SSF55785">
    <property type="entry name" value="PYP-like sensor domain (PAS domain)"/>
    <property type="match status" value="1"/>
</dbReference>
<dbReference type="Pfam" id="PF00158">
    <property type="entry name" value="Sigma54_activat"/>
    <property type="match status" value="1"/>
</dbReference>
<keyword evidence="4" id="KW-0238">DNA-binding</keyword>
<dbReference type="Gene3D" id="1.10.10.60">
    <property type="entry name" value="Homeodomain-like"/>
    <property type="match status" value="1"/>
</dbReference>
<evidence type="ECO:0000256" key="2">
    <source>
        <dbReference type="ARBA" id="ARBA00022840"/>
    </source>
</evidence>
<evidence type="ECO:0000313" key="9">
    <source>
        <dbReference type="Proteomes" id="UP000187251"/>
    </source>
</evidence>
<protein>
    <submittedName>
        <fullName evidence="8">Sigma-54-dependent Fis family transcriptional regulator</fullName>
    </submittedName>
</protein>
<evidence type="ECO:0000259" key="7">
    <source>
        <dbReference type="PROSITE" id="PS50045"/>
    </source>
</evidence>
<name>A0A1R1JZS2_ALCXX</name>
<feature type="domain" description="Sigma-54 factor interaction" evidence="7">
    <location>
        <begin position="236"/>
        <end position="466"/>
    </location>
</feature>
<comment type="caution">
    <text evidence="8">The sequence shown here is derived from an EMBL/GenBank/DDBJ whole genome shotgun (WGS) entry which is preliminary data.</text>
</comment>
<evidence type="ECO:0000256" key="5">
    <source>
        <dbReference type="ARBA" id="ARBA00023163"/>
    </source>
</evidence>
<dbReference type="GO" id="GO:0005524">
    <property type="term" value="F:ATP binding"/>
    <property type="evidence" value="ECO:0007669"/>
    <property type="project" value="UniProtKB-KW"/>
</dbReference>
<dbReference type="SMART" id="SM00382">
    <property type="entry name" value="AAA"/>
    <property type="match status" value="1"/>
</dbReference>
<evidence type="ECO:0000313" key="8">
    <source>
        <dbReference type="EMBL" id="OMG92623.1"/>
    </source>
</evidence>
<dbReference type="CDD" id="cd00009">
    <property type="entry name" value="AAA"/>
    <property type="match status" value="1"/>
</dbReference>
<evidence type="ECO:0000256" key="6">
    <source>
        <dbReference type="SAM" id="Coils"/>
    </source>
</evidence>
<dbReference type="Gene3D" id="3.40.50.300">
    <property type="entry name" value="P-loop containing nucleotide triphosphate hydrolases"/>
    <property type="match status" value="1"/>
</dbReference>
<keyword evidence="1" id="KW-0547">Nucleotide-binding</keyword>
<dbReference type="InterPro" id="IPR002197">
    <property type="entry name" value="HTH_Fis"/>
</dbReference>
<dbReference type="Pfam" id="PF02954">
    <property type="entry name" value="HTH_8"/>
    <property type="match status" value="1"/>
</dbReference>
<dbReference type="Pfam" id="PF25601">
    <property type="entry name" value="AAA_lid_14"/>
    <property type="match status" value="1"/>
</dbReference>
<dbReference type="SUPFAM" id="SSF52540">
    <property type="entry name" value="P-loop containing nucleoside triphosphate hydrolases"/>
    <property type="match status" value="1"/>
</dbReference>
<dbReference type="GO" id="GO:0043565">
    <property type="term" value="F:sequence-specific DNA binding"/>
    <property type="evidence" value="ECO:0007669"/>
    <property type="project" value="InterPro"/>
</dbReference>
<proteinExistence type="predicted"/>
<dbReference type="PROSITE" id="PS50045">
    <property type="entry name" value="SIGMA54_INTERACT_4"/>
    <property type="match status" value="1"/>
</dbReference>
<dbReference type="Proteomes" id="UP000187251">
    <property type="component" value="Unassembled WGS sequence"/>
</dbReference>
<dbReference type="GeneID" id="92896515"/>
<dbReference type="InterPro" id="IPR058031">
    <property type="entry name" value="AAA_lid_NorR"/>
</dbReference>
<accession>A0A1R1JZS2</accession>
<dbReference type="EMBL" id="MJMN01000002">
    <property type="protein sequence ID" value="OMG92623.1"/>
    <property type="molecule type" value="Genomic_DNA"/>
</dbReference>
<reference evidence="8 9" key="1">
    <citation type="submission" date="2016-09" db="EMBL/GenBank/DDBJ databases">
        <title>Phylogenomics of Achromobacter.</title>
        <authorList>
            <person name="Jeukens J."/>
            <person name="Freschi L."/>
            <person name="Vincent A.T."/>
            <person name="Emond-Rheault J.-G."/>
            <person name="Kukavica-Ibrulj I."/>
            <person name="Charette S.J."/>
            <person name="Levesque R.C."/>
        </authorList>
    </citation>
    <scope>NUCLEOTIDE SEQUENCE [LARGE SCALE GENOMIC DNA]</scope>
    <source>
        <strain evidence="8 9">AUS488</strain>
    </source>
</reference>
<dbReference type="SUPFAM" id="SSF46689">
    <property type="entry name" value="Homeodomain-like"/>
    <property type="match status" value="1"/>
</dbReference>
<dbReference type="GO" id="GO:0006355">
    <property type="term" value="P:regulation of DNA-templated transcription"/>
    <property type="evidence" value="ECO:0007669"/>
    <property type="project" value="InterPro"/>
</dbReference>
<dbReference type="PROSITE" id="PS00675">
    <property type="entry name" value="SIGMA54_INTERACT_1"/>
    <property type="match status" value="1"/>
</dbReference>
<evidence type="ECO:0000256" key="4">
    <source>
        <dbReference type="ARBA" id="ARBA00023125"/>
    </source>
</evidence>
<dbReference type="InterPro" id="IPR025944">
    <property type="entry name" value="Sigma_54_int_dom_CS"/>
</dbReference>
<dbReference type="PANTHER" id="PTHR32071:SF117">
    <property type="entry name" value="PTS-DEPENDENT DIHYDROXYACETONE KINASE OPERON REGULATORY PROTEIN-RELATED"/>
    <property type="match status" value="1"/>
</dbReference>
<feature type="coiled-coil region" evidence="6">
    <location>
        <begin position="202"/>
        <end position="229"/>
    </location>
</feature>
<dbReference type="PRINTS" id="PR01590">
    <property type="entry name" value="HTHFIS"/>
</dbReference>
<keyword evidence="5" id="KW-0804">Transcription</keyword>
<keyword evidence="2" id="KW-0067">ATP-binding</keyword>
<dbReference type="RefSeq" id="WP_054428381.1">
    <property type="nucleotide sequence ID" value="NZ_CYTD01000003.1"/>
</dbReference>
<dbReference type="OrthoDB" id="9761705at2"/>